<evidence type="ECO:0000256" key="16">
    <source>
        <dbReference type="ARBA" id="ARBA00042118"/>
    </source>
</evidence>
<evidence type="ECO:0000256" key="19">
    <source>
        <dbReference type="ARBA" id="ARBA00049139"/>
    </source>
</evidence>
<dbReference type="SUPFAM" id="SSF56801">
    <property type="entry name" value="Acetyl-CoA synthetase-like"/>
    <property type="match status" value="1"/>
</dbReference>
<dbReference type="GO" id="GO:0005524">
    <property type="term" value="F:ATP binding"/>
    <property type="evidence" value="ECO:0007669"/>
    <property type="project" value="UniProtKB-KW"/>
</dbReference>
<name>A0AA40LSZ8_CNENI</name>
<dbReference type="AlphaFoldDB" id="A0AA40LSZ8"/>
<evidence type="ECO:0000313" key="22">
    <source>
        <dbReference type="Proteomes" id="UP001177744"/>
    </source>
</evidence>
<dbReference type="InterPro" id="IPR042099">
    <property type="entry name" value="ANL_N_sf"/>
</dbReference>
<comment type="caution">
    <text evidence="21">The sequence shown here is derived from an EMBL/GenBank/DDBJ whole genome shotgun (WGS) entry which is preliminary data.</text>
</comment>
<comment type="catalytic activity">
    <reaction evidence="13">
        <text>(9Z)-octadecenoate + ATP + CoA = (9Z)-octadecenoyl-CoA + AMP + diphosphate</text>
        <dbReference type="Rhea" id="RHEA:33607"/>
        <dbReference type="ChEBI" id="CHEBI:30616"/>
        <dbReference type="ChEBI" id="CHEBI:30823"/>
        <dbReference type="ChEBI" id="CHEBI:33019"/>
        <dbReference type="ChEBI" id="CHEBI:57287"/>
        <dbReference type="ChEBI" id="CHEBI:57387"/>
        <dbReference type="ChEBI" id="CHEBI:456215"/>
    </reaction>
    <physiologicalReaction direction="left-to-right" evidence="13">
        <dbReference type="Rhea" id="RHEA:33608"/>
    </physiologicalReaction>
</comment>
<evidence type="ECO:0000256" key="9">
    <source>
        <dbReference type="ARBA" id="ARBA00024548"/>
    </source>
</evidence>
<dbReference type="EMBL" id="JAULJE010000005">
    <property type="protein sequence ID" value="KAK1342838.1"/>
    <property type="molecule type" value="Genomic_DNA"/>
</dbReference>
<proteinExistence type="inferred from homology"/>
<dbReference type="Gene3D" id="3.40.50.12780">
    <property type="entry name" value="N-terminal domain of ligase-like"/>
    <property type="match status" value="2"/>
</dbReference>
<evidence type="ECO:0000256" key="10">
    <source>
        <dbReference type="ARBA" id="ARBA00026113"/>
    </source>
</evidence>
<comment type="catalytic activity">
    <reaction evidence="19">
        <text>hexadecanoate + ATP + CoA = hexadecanoyl-CoA + AMP + diphosphate</text>
        <dbReference type="Rhea" id="RHEA:30751"/>
        <dbReference type="ChEBI" id="CHEBI:7896"/>
        <dbReference type="ChEBI" id="CHEBI:30616"/>
        <dbReference type="ChEBI" id="CHEBI:33019"/>
        <dbReference type="ChEBI" id="CHEBI:57287"/>
        <dbReference type="ChEBI" id="CHEBI:57379"/>
        <dbReference type="ChEBI" id="CHEBI:456215"/>
    </reaction>
    <physiologicalReaction direction="left-to-right" evidence="19">
        <dbReference type="Rhea" id="RHEA:30752"/>
    </physiologicalReaction>
</comment>
<keyword evidence="2" id="KW-0963">Cytoplasm</keyword>
<comment type="catalytic activity">
    <reaction evidence="12">
        <text>(9Z,12Z)-octadecadienoate + ATP + CoA = (9Z,12Z)-octadecadienoyl-CoA + AMP + diphosphate</text>
        <dbReference type="Rhea" id="RHEA:33651"/>
        <dbReference type="ChEBI" id="CHEBI:30245"/>
        <dbReference type="ChEBI" id="CHEBI:30616"/>
        <dbReference type="ChEBI" id="CHEBI:33019"/>
        <dbReference type="ChEBI" id="CHEBI:57287"/>
        <dbReference type="ChEBI" id="CHEBI:57383"/>
        <dbReference type="ChEBI" id="CHEBI:456215"/>
    </reaction>
    <physiologicalReaction direction="left-to-right" evidence="12">
        <dbReference type="Rhea" id="RHEA:33652"/>
    </physiologicalReaction>
</comment>
<dbReference type="InterPro" id="IPR020845">
    <property type="entry name" value="AMP-binding_CS"/>
</dbReference>
<protein>
    <recommendedName>
        <fullName evidence="15">Long-chain-fatty-acid--CoA ligase ACSBG2</fullName>
        <ecNumber evidence="10">6.2.1.15</ecNumber>
        <ecNumber evidence="11">6.2.1.3</ecNumber>
    </recommendedName>
    <alternativeName>
        <fullName evidence="17">Acyl-CoA synthetase bubblegum family member 2</fullName>
    </alternativeName>
    <alternativeName>
        <fullName evidence="16">Arachidonate--CoA ligase ACSBG2</fullName>
    </alternativeName>
</protein>
<dbReference type="PROSITE" id="PS00455">
    <property type="entry name" value="AMP_BINDING"/>
    <property type="match status" value="1"/>
</dbReference>
<sequence>MCIAFLEAKPPSPGLWTIRPDGEVILRLSKHGPGHEPPLTIPEYFRESVNRFGTYSAVASKNGGKWEVLTYNQYFEACRKAAKALLKLGLERFHGVGILGFNSVEWFIASLGTILAGGLCVGIYATNSAEACQYVITQAKVNVLMVENDLQLQKILSIPQNKLGTLKAIVQYKMPMNESNKSNLYSWDDFMELGNTVPDPQLDQIIASQKANQCAMLIYTSGTTGNPKGVMLSHDNITWLAGTVAKDLKLTCAPEKQEVVVSYLPLSHIAALMMDIWMPMKVGGCTHFAQPDALKGTLVNTLQEVKPTAFLGVPRIWEKIQAKIKESCAKSSNLKNKVFSWARTIGLKINTKRMQGLVESPMSYHVAKTLVFNRVKNSIGFDHCHIFISGAAPLSPETAEFFLSLDIPIGEMYGMSETSGPHTVCAFDNLKMLSCGKITSGCKNMLYQQTSDGIGEICMWGRHVFMGYLEKQEETTEVFDEEGWLHSGDLGLMDNQGFLYITGRIKEMLITAGGENVAPVPIENRVKEKIPIVSNALLVGDKSKFLSILLTLKCEMDETTGEPLDTLNWEAIRFCEELGSQASTVPEIVELQDPLVYSAIQKGIDAVNQEATSNAQKIQKWVILEKDFSIYGGELGEWPGGRAVALAPGGWSLASPGPCPTAKIKRNSIIQKYRKQIENLYQ</sequence>
<evidence type="ECO:0000256" key="3">
    <source>
        <dbReference type="ARBA" id="ARBA00022598"/>
    </source>
</evidence>
<keyword evidence="5" id="KW-0276">Fatty acid metabolism</keyword>
<dbReference type="GO" id="GO:0005783">
    <property type="term" value="C:endoplasmic reticulum"/>
    <property type="evidence" value="ECO:0007669"/>
    <property type="project" value="TreeGrafter"/>
</dbReference>
<dbReference type="GO" id="GO:0016020">
    <property type="term" value="C:membrane"/>
    <property type="evidence" value="ECO:0007669"/>
    <property type="project" value="TreeGrafter"/>
</dbReference>
<evidence type="ECO:0000256" key="5">
    <source>
        <dbReference type="ARBA" id="ARBA00022832"/>
    </source>
</evidence>
<evidence type="ECO:0000256" key="1">
    <source>
        <dbReference type="ARBA" id="ARBA00004496"/>
    </source>
</evidence>
<gene>
    <name evidence="21" type="ORF">QTO34_015605</name>
</gene>
<dbReference type="Pfam" id="PF23562">
    <property type="entry name" value="AMP-binding_C_3"/>
    <property type="match status" value="1"/>
</dbReference>
<dbReference type="InterPro" id="IPR000873">
    <property type="entry name" value="AMP-dep_synth/lig_dom"/>
</dbReference>
<evidence type="ECO:0000256" key="4">
    <source>
        <dbReference type="ARBA" id="ARBA00022741"/>
    </source>
</evidence>
<evidence type="ECO:0000256" key="6">
    <source>
        <dbReference type="ARBA" id="ARBA00022840"/>
    </source>
</evidence>
<accession>A0AA40LSZ8</accession>
<dbReference type="PANTHER" id="PTHR43272">
    <property type="entry name" value="LONG-CHAIN-FATTY-ACID--COA LIGASE"/>
    <property type="match status" value="1"/>
</dbReference>
<evidence type="ECO:0000313" key="21">
    <source>
        <dbReference type="EMBL" id="KAK1342838.1"/>
    </source>
</evidence>
<evidence type="ECO:0000256" key="17">
    <source>
        <dbReference type="ARBA" id="ARBA00043192"/>
    </source>
</evidence>
<dbReference type="EC" id="6.2.1.3" evidence="11"/>
<comment type="subcellular location">
    <subcellularLocation>
        <location evidence="1">Cytoplasm</location>
    </subcellularLocation>
</comment>
<evidence type="ECO:0000256" key="11">
    <source>
        <dbReference type="ARBA" id="ARBA00026121"/>
    </source>
</evidence>
<comment type="similarity">
    <text evidence="14">Belongs to the ATP-dependent AMP-binding enzyme family. Bubblegum subfamily.</text>
</comment>
<comment type="catalytic activity">
    <reaction evidence="8">
        <text>a long-chain fatty acid + ATP + CoA = a long-chain fatty acyl-CoA + AMP + diphosphate</text>
        <dbReference type="Rhea" id="RHEA:15421"/>
        <dbReference type="ChEBI" id="CHEBI:30616"/>
        <dbReference type="ChEBI" id="CHEBI:33019"/>
        <dbReference type="ChEBI" id="CHEBI:57287"/>
        <dbReference type="ChEBI" id="CHEBI:57560"/>
        <dbReference type="ChEBI" id="CHEBI:83139"/>
        <dbReference type="ChEBI" id="CHEBI:456215"/>
        <dbReference type="EC" id="6.2.1.3"/>
    </reaction>
    <physiologicalReaction direction="left-to-right" evidence="8">
        <dbReference type="Rhea" id="RHEA:15422"/>
    </physiologicalReaction>
</comment>
<keyword evidence="22" id="KW-1185">Reference proteome</keyword>
<comment type="catalytic activity">
    <reaction evidence="18">
        <text>tetracosanoate + ATP + CoA = tetracosanoyl-CoA + AMP + diphosphate</text>
        <dbReference type="Rhea" id="RHEA:33639"/>
        <dbReference type="ChEBI" id="CHEBI:30616"/>
        <dbReference type="ChEBI" id="CHEBI:31014"/>
        <dbReference type="ChEBI" id="CHEBI:33019"/>
        <dbReference type="ChEBI" id="CHEBI:57287"/>
        <dbReference type="ChEBI" id="CHEBI:65052"/>
        <dbReference type="ChEBI" id="CHEBI:456215"/>
    </reaction>
    <physiologicalReaction direction="left-to-right" evidence="18">
        <dbReference type="Rhea" id="RHEA:33640"/>
    </physiologicalReaction>
</comment>
<evidence type="ECO:0000259" key="20">
    <source>
        <dbReference type="Pfam" id="PF00501"/>
    </source>
</evidence>
<evidence type="ECO:0000256" key="12">
    <source>
        <dbReference type="ARBA" id="ARBA00035848"/>
    </source>
</evidence>
<evidence type="ECO:0000256" key="13">
    <source>
        <dbReference type="ARBA" id="ARBA00036043"/>
    </source>
</evidence>
<evidence type="ECO:0000256" key="14">
    <source>
        <dbReference type="ARBA" id="ARBA00038034"/>
    </source>
</evidence>
<evidence type="ECO:0000256" key="15">
    <source>
        <dbReference type="ARBA" id="ARBA00040479"/>
    </source>
</evidence>
<organism evidence="21 22">
    <name type="scientific">Cnephaeus nilssonii</name>
    <name type="common">Northern bat</name>
    <name type="synonym">Eptesicus nilssonii</name>
    <dbReference type="NCBI Taxonomy" id="3371016"/>
    <lineage>
        <taxon>Eukaryota</taxon>
        <taxon>Metazoa</taxon>
        <taxon>Chordata</taxon>
        <taxon>Craniata</taxon>
        <taxon>Vertebrata</taxon>
        <taxon>Euteleostomi</taxon>
        <taxon>Mammalia</taxon>
        <taxon>Eutheria</taxon>
        <taxon>Laurasiatheria</taxon>
        <taxon>Chiroptera</taxon>
        <taxon>Yangochiroptera</taxon>
        <taxon>Vespertilionidae</taxon>
        <taxon>Cnephaeus</taxon>
    </lineage>
</organism>
<keyword evidence="4" id="KW-0547">Nucleotide-binding</keyword>
<feature type="domain" description="AMP-dependent synthetase/ligase" evidence="20">
    <location>
        <begin position="45"/>
        <end position="469"/>
    </location>
</feature>
<dbReference type="Proteomes" id="UP001177744">
    <property type="component" value="Unassembled WGS sequence"/>
</dbReference>
<evidence type="ECO:0000256" key="8">
    <source>
        <dbReference type="ARBA" id="ARBA00024484"/>
    </source>
</evidence>
<evidence type="ECO:0000256" key="2">
    <source>
        <dbReference type="ARBA" id="ARBA00022490"/>
    </source>
</evidence>
<keyword evidence="7" id="KW-0443">Lipid metabolism</keyword>
<dbReference type="EC" id="6.2.1.15" evidence="10"/>
<comment type="catalytic activity">
    <reaction evidence="9">
        <text>(5Z,8Z,11Z,14Z)-eicosatetraenoate + ATP + CoA = (5Z,8Z,11Z,14Z)-eicosatetraenoyl-CoA + AMP + diphosphate</text>
        <dbReference type="Rhea" id="RHEA:19713"/>
        <dbReference type="ChEBI" id="CHEBI:30616"/>
        <dbReference type="ChEBI" id="CHEBI:32395"/>
        <dbReference type="ChEBI" id="CHEBI:33019"/>
        <dbReference type="ChEBI" id="CHEBI:57287"/>
        <dbReference type="ChEBI" id="CHEBI:57368"/>
        <dbReference type="ChEBI" id="CHEBI:456215"/>
        <dbReference type="EC" id="6.2.1.15"/>
    </reaction>
    <physiologicalReaction direction="left-to-right" evidence="9">
        <dbReference type="Rhea" id="RHEA:19714"/>
    </physiologicalReaction>
</comment>
<keyword evidence="6" id="KW-0067">ATP-binding</keyword>
<dbReference type="Pfam" id="PF00501">
    <property type="entry name" value="AMP-binding"/>
    <property type="match status" value="1"/>
</dbReference>
<evidence type="ECO:0000256" key="7">
    <source>
        <dbReference type="ARBA" id="ARBA00023098"/>
    </source>
</evidence>
<keyword evidence="3" id="KW-0436">Ligase</keyword>
<dbReference type="CDD" id="cd05933">
    <property type="entry name" value="ACSBG_like"/>
    <property type="match status" value="1"/>
</dbReference>
<reference evidence="21" key="1">
    <citation type="submission" date="2023-06" db="EMBL/GenBank/DDBJ databases">
        <title>Reference genome for the Northern bat (Eptesicus nilssonii), a most northern bat species.</title>
        <authorList>
            <person name="Laine V.N."/>
            <person name="Pulliainen A.T."/>
            <person name="Lilley T.M."/>
        </authorList>
    </citation>
    <scope>NUCLEOTIDE SEQUENCE</scope>
    <source>
        <strain evidence="21">BLF_Eptnil</strain>
        <tissue evidence="21">Kidney</tissue>
    </source>
</reference>
<evidence type="ECO:0000256" key="18">
    <source>
        <dbReference type="ARBA" id="ARBA00048666"/>
    </source>
</evidence>
<dbReference type="GO" id="GO:0047676">
    <property type="term" value="F:arachidonate-CoA ligase activity"/>
    <property type="evidence" value="ECO:0007669"/>
    <property type="project" value="UniProtKB-EC"/>
</dbReference>
<dbReference type="PANTHER" id="PTHR43272:SF101">
    <property type="entry name" value="ACYL-COA SYNTHETASE BUBBLEGUM FAMILY MEMBER 2-RELATED"/>
    <property type="match status" value="1"/>
</dbReference>